<protein>
    <recommendedName>
        <fullName evidence="4">Zinc finger LSD1-type domain-containing protein</fullName>
    </recommendedName>
</protein>
<name>A0A0D3J473_EMIH1</name>
<proteinExistence type="predicted"/>
<reference evidence="2" key="2">
    <citation type="submission" date="2024-10" db="UniProtKB">
        <authorList>
            <consortium name="EnsemblProtists"/>
        </authorList>
    </citation>
    <scope>IDENTIFICATION</scope>
</reference>
<sequence length="392" mass="40654">MVLTPIMVDATFEDDADVAPGPSSSPELIEPSEGEQFQLACPGCASMLLVTLQTEITSVQCSSCHDVFDVQMPPLAADEAPTPHVGQKRAWQNFAEPILPPTWQNLAEPILPLSVGLAELDSQMLAADPENAQLNSVRHTLSLGISRVADLQHLMHQEREKEAAAAAAAEPPPFLPFDGRTAASSLLRGPLHNVNFHAAEEKSEEEEREAAASAVLSIGLAAPPAAPPLPVPGGKEARPPHPHTTPQPSSAPSVPATLQKTPDLGVGAAPPPLPRHEEGGPRPTPGSLSVPMALCRQSMPMSQAVPIQEQAPPTGLPTVTACQPIGPPLSSQPLFCSEPPLAAPPLAAPPLVTAQMGEGDGSAAAVCEVSFEHIWAPAPPPMASVASAEPIG</sequence>
<reference evidence="3" key="1">
    <citation type="journal article" date="2013" name="Nature">
        <title>Pan genome of the phytoplankton Emiliania underpins its global distribution.</title>
        <authorList>
            <person name="Read B.A."/>
            <person name="Kegel J."/>
            <person name="Klute M.J."/>
            <person name="Kuo A."/>
            <person name="Lefebvre S.C."/>
            <person name="Maumus F."/>
            <person name="Mayer C."/>
            <person name="Miller J."/>
            <person name="Monier A."/>
            <person name="Salamov A."/>
            <person name="Young J."/>
            <person name="Aguilar M."/>
            <person name="Claverie J.M."/>
            <person name="Frickenhaus S."/>
            <person name="Gonzalez K."/>
            <person name="Herman E.K."/>
            <person name="Lin Y.C."/>
            <person name="Napier J."/>
            <person name="Ogata H."/>
            <person name="Sarno A.F."/>
            <person name="Shmutz J."/>
            <person name="Schroeder D."/>
            <person name="de Vargas C."/>
            <person name="Verret F."/>
            <person name="von Dassow P."/>
            <person name="Valentin K."/>
            <person name="Van de Peer Y."/>
            <person name="Wheeler G."/>
            <person name="Dacks J.B."/>
            <person name="Delwiche C.F."/>
            <person name="Dyhrman S.T."/>
            <person name="Glockner G."/>
            <person name="John U."/>
            <person name="Richards T."/>
            <person name="Worden A.Z."/>
            <person name="Zhang X."/>
            <person name="Grigoriev I.V."/>
            <person name="Allen A.E."/>
            <person name="Bidle K."/>
            <person name="Borodovsky M."/>
            <person name="Bowler C."/>
            <person name="Brownlee C."/>
            <person name="Cock J.M."/>
            <person name="Elias M."/>
            <person name="Gladyshev V.N."/>
            <person name="Groth M."/>
            <person name="Guda C."/>
            <person name="Hadaegh A."/>
            <person name="Iglesias-Rodriguez M.D."/>
            <person name="Jenkins J."/>
            <person name="Jones B.M."/>
            <person name="Lawson T."/>
            <person name="Leese F."/>
            <person name="Lindquist E."/>
            <person name="Lobanov A."/>
            <person name="Lomsadze A."/>
            <person name="Malik S.B."/>
            <person name="Marsh M.E."/>
            <person name="Mackinder L."/>
            <person name="Mock T."/>
            <person name="Mueller-Roeber B."/>
            <person name="Pagarete A."/>
            <person name="Parker M."/>
            <person name="Probert I."/>
            <person name="Quesneville H."/>
            <person name="Raines C."/>
            <person name="Rensing S.A."/>
            <person name="Riano-Pachon D.M."/>
            <person name="Richier S."/>
            <person name="Rokitta S."/>
            <person name="Shiraiwa Y."/>
            <person name="Soanes D.M."/>
            <person name="van der Giezen M."/>
            <person name="Wahlund T.M."/>
            <person name="Williams B."/>
            <person name="Wilson W."/>
            <person name="Wolfe G."/>
            <person name="Wurch L.L."/>
        </authorList>
    </citation>
    <scope>NUCLEOTIDE SEQUENCE</scope>
</reference>
<dbReference type="RefSeq" id="XP_005770737.1">
    <property type="nucleotide sequence ID" value="XM_005770680.1"/>
</dbReference>
<accession>A0A0D3J473</accession>
<keyword evidence="3" id="KW-1185">Reference proteome</keyword>
<organism evidence="2 3">
    <name type="scientific">Emiliania huxleyi (strain CCMP1516)</name>
    <dbReference type="NCBI Taxonomy" id="280463"/>
    <lineage>
        <taxon>Eukaryota</taxon>
        <taxon>Haptista</taxon>
        <taxon>Haptophyta</taxon>
        <taxon>Prymnesiophyceae</taxon>
        <taxon>Isochrysidales</taxon>
        <taxon>Noelaerhabdaceae</taxon>
        <taxon>Emiliania</taxon>
    </lineage>
</organism>
<evidence type="ECO:0008006" key="4">
    <source>
        <dbReference type="Google" id="ProtNLM"/>
    </source>
</evidence>
<evidence type="ECO:0000313" key="3">
    <source>
        <dbReference type="Proteomes" id="UP000013827"/>
    </source>
</evidence>
<dbReference type="HOGENOM" id="CLU_704814_0_0_1"/>
<evidence type="ECO:0000256" key="1">
    <source>
        <dbReference type="SAM" id="MobiDB-lite"/>
    </source>
</evidence>
<dbReference type="GeneID" id="19046309"/>
<feature type="region of interest" description="Disordered" evidence="1">
    <location>
        <begin position="223"/>
        <end position="287"/>
    </location>
</feature>
<dbReference type="AlphaFoldDB" id="A0A0D3J473"/>
<dbReference type="KEGG" id="ehx:EMIHUDRAFT_461409"/>
<dbReference type="Proteomes" id="UP000013827">
    <property type="component" value="Unassembled WGS sequence"/>
</dbReference>
<dbReference type="PaxDb" id="2903-EOD18308"/>
<feature type="compositionally biased region" description="Low complexity" evidence="1">
    <location>
        <begin position="244"/>
        <end position="253"/>
    </location>
</feature>
<evidence type="ECO:0000313" key="2">
    <source>
        <dbReference type="EnsemblProtists" id="EOD18308"/>
    </source>
</evidence>
<dbReference type="EnsemblProtists" id="EOD18308">
    <property type="protein sequence ID" value="EOD18308"/>
    <property type="gene ID" value="EMIHUDRAFT_461409"/>
</dbReference>